<feature type="domain" description="Acyclic terpene utilisation N-terminal" evidence="3">
    <location>
        <begin position="214"/>
        <end position="479"/>
    </location>
</feature>
<name>A0A2N3N801_9PEZI</name>
<evidence type="ECO:0000259" key="3">
    <source>
        <dbReference type="Pfam" id="PF07287"/>
    </source>
</evidence>
<sequence length="732" mass="79323">ADDCTVQKYSSEIRLCTRDAVAEDRHVLDTSVTQPQAVHPLLTSVFSITMADQNSRPLCHIVAPVGNMGYGFHEEQTERELARLVPTGIPTAIILDSGSTDSGPEKLALGTMTCPESAYFKDLAKLLRLVHTYRVPLIFGSAGGDGSDEHVRLMGQIIQEIVTDNPEYCFKAISIFSSIDKSIILERLRAGKITGCGTCVPNLTEADVDNSPRIVAQIGPEPFLDAMEADPDFNVIIGGRAYDPAPYVAYCLFQLRRQYPDITHEKVQARYGGFLHMGKIMECGGLCSTPKSHGAVSTIYPSGIFEVRPTDPESRCTPYSVAAHALYENTRPDILQGPGGALHLEESKYEQLDDGRTVRVCGSQFKSLKSQGLSYQFKLEAARVVGFRTIFLGSVRDYILIEQIDKLLVAVKKYVASQHPDSSGEWDLDFHLYGKGQHTSDGPGEIFIVAEAIAPTQTLATSIASKARVGMIHGPYPGQKATAGNFAFGIGGKLEIETGPCAKFSVYHLMGLEQGEERLLSPDGSAAGQLIKSSVAVVGNGQRLPSDEAFRASIAKRQELLSQPSLPARKSPSTKPSSLPDTPKTLSDLTHVMRSKNAGPYEITIDAIFVSEKAYHAVKSSGLLSPENIARALCIPKEDIIWSGFMDPALAFKVTIPRVRGGKRTAAGSFMENDVHGSQQHLGLANLKLHPEIVSTLTPLAASAASWYTLLPIFAAFLSVSSFVAARRLLSR</sequence>
<evidence type="ECO:0000313" key="6">
    <source>
        <dbReference type="Proteomes" id="UP000233524"/>
    </source>
</evidence>
<accession>A0A2N3N801</accession>
<proteinExistence type="predicted"/>
<dbReference type="Pfam" id="PF14330">
    <property type="entry name" value="DUF4387"/>
    <property type="match status" value="1"/>
</dbReference>
<evidence type="ECO:0000313" key="5">
    <source>
        <dbReference type="EMBL" id="PKS08579.1"/>
    </source>
</evidence>
<dbReference type="VEuPathDB" id="FungiDB:jhhlp_004965"/>
<evidence type="ECO:0008006" key="7">
    <source>
        <dbReference type="Google" id="ProtNLM"/>
    </source>
</evidence>
<feature type="domain" description="DUF4387" evidence="4">
    <location>
        <begin position="586"/>
        <end position="687"/>
    </location>
</feature>
<comment type="caution">
    <text evidence="5">The sequence shown here is derived from an EMBL/GenBank/DDBJ whole genome shotgun (WGS) entry which is preliminary data.</text>
</comment>
<feature type="transmembrane region" description="Helical" evidence="2">
    <location>
        <begin position="705"/>
        <end position="726"/>
    </location>
</feature>
<keyword evidence="2" id="KW-1133">Transmembrane helix</keyword>
<keyword evidence="6" id="KW-1185">Reference proteome</keyword>
<evidence type="ECO:0000256" key="2">
    <source>
        <dbReference type="SAM" id="Phobius"/>
    </source>
</evidence>
<dbReference type="STRING" id="41688.A0A2N3N801"/>
<organism evidence="5 6">
    <name type="scientific">Lomentospora prolificans</name>
    <dbReference type="NCBI Taxonomy" id="41688"/>
    <lineage>
        <taxon>Eukaryota</taxon>
        <taxon>Fungi</taxon>
        <taxon>Dikarya</taxon>
        <taxon>Ascomycota</taxon>
        <taxon>Pezizomycotina</taxon>
        <taxon>Sordariomycetes</taxon>
        <taxon>Hypocreomycetidae</taxon>
        <taxon>Microascales</taxon>
        <taxon>Microascaceae</taxon>
        <taxon>Lomentospora</taxon>
    </lineage>
</organism>
<evidence type="ECO:0000259" key="4">
    <source>
        <dbReference type="Pfam" id="PF14330"/>
    </source>
</evidence>
<protein>
    <recommendedName>
        <fullName evidence="7">Caib baif family enzyme</fullName>
    </recommendedName>
</protein>
<dbReference type="AlphaFoldDB" id="A0A2N3N801"/>
<keyword evidence="2" id="KW-0472">Membrane</keyword>
<dbReference type="InParanoid" id="A0A2N3N801"/>
<dbReference type="Proteomes" id="UP000233524">
    <property type="component" value="Unassembled WGS sequence"/>
</dbReference>
<dbReference type="Pfam" id="PF07287">
    <property type="entry name" value="AtuA"/>
    <property type="match status" value="1"/>
</dbReference>
<dbReference type="EMBL" id="NLAX01000095">
    <property type="protein sequence ID" value="PKS08579.1"/>
    <property type="molecule type" value="Genomic_DNA"/>
</dbReference>
<dbReference type="OrthoDB" id="5863171at2759"/>
<dbReference type="InterPro" id="IPR010839">
    <property type="entry name" value="AtuA_N"/>
</dbReference>
<reference evidence="5 6" key="1">
    <citation type="journal article" date="2017" name="G3 (Bethesda)">
        <title>First Draft Genome Sequence of the Pathogenic Fungus Lomentospora prolificans (Formerly Scedosporium prolificans).</title>
        <authorList>
            <person name="Luo R."/>
            <person name="Zimin A."/>
            <person name="Workman R."/>
            <person name="Fan Y."/>
            <person name="Pertea G."/>
            <person name="Grossman N."/>
            <person name="Wear M.P."/>
            <person name="Jia B."/>
            <person name="Miller H."/>
            <person name="Casadevall A."/>
            <person name="Timp W."/>
            <person name="Zhang S.X."/>
            <person name="Salzberg S.L."/>
        </authorList>
    </citation>
    <scope>NUCLEOTIDE SEQUENCE [LARGE SCALE GENOMIC DNA]</scope>
    <source>
        <strain evidence="5 6">JHH-5317</strain>
    </source>
</reference>
<evidence type="ECO:0000256" key="1">
    <source>
        <dbReference type="SAM" id="MobiDB-lite"/>
    </source>
</evidence>
<gene>
    <name evidence="5" type="ORF">jhhlp_004965</name>
</gene>
<dbReference type="InterPro" id="IPR025496">
    <property type="entry name" value="DUF4387"/>
</dbReference>
<feature type="non-terminal residue" evidence="5">
    <location>
        <position position="1"/>
    </location>
</feature>
<feature type="region of interest" description="Disordered" evidence="1">
    <location>
        <begin position="561"/>
        <end position="588"/>
    </location>
</feature>
<keyword evidence="2" id="KW-0812">Transmembrane</keyword>